<gene>
    <name evidence="1" type="ORF">HPB50_000232</name>
</gene>
<evidence type="ECO:0000313" key="2">
    <source>
        <dbReference type="Proteomes" id="UP000821845"/>
    </source>
</evidence>
<organism evidence="1 2">
    <name type="scientific">Hyalomma asiaticum</name>
    <name type="common">Tick</name>
    <dbReference type="NCBI Taxonomy" id="266040"/>
    <lineage>
        <taxon>Eukaryota</taxon>
        <taxon>Metazoa</taxon>
        <taxon>Ecdysozoa</taxon>
        <taxon>Arthropoda</taxon>
        <taxon>Chelicerata</taxon>
        <taxon>Arachnida</taxon>
        <taxon>Acari</taxon>
        <taxon>Parasitiformes</taxon>
        <taxon>Ixodida</taxon>
        <taxon>Ixodoidea</taxon>
        <taxon>Ixodidae</taxon>
        <taxon>Hyalomminae</taxon>
        <taxon>Hyalomma</taxon>
    </lineage>
</organism>
<dbReference type="EMBL" id="CM023484">
    <property type="protein sequence ID" value="KAH6931745.1"/>
    <property type="molecule type" value="Genomic_DNA"/>
</dbReference>
<comment type="caution">
    <text evidence="1">The sequence shown here is derived from an EMBL/GenBank/DDBJ whole genome shotgun (WGS) entry which is preliminary data.</text>
</comment>
<name>A0ACB7SB07_HYAAI</name>
<dbReference type="Proteomes" id="UP000821845">
    <property type="component" value="Chromosome 4"/>
</dbReference>
<sequence length="88" mass="9631">MSSSYGFVESLKSRLIAFDDARNGRSTLIQGESKHADGAGDFIMIPHSVLNFFIEFLTVKAVGDWFAKFRESSILGKKPAAAFRQTGG</sequence>
<proteinExistence type="predicted"/>
<accession>A0ACB7SB07</accession>
<reference evidence="1" key="1">
    <citation type="submission" date="2020-05" db="EMBL/GenBank/DDBJ databases">
        <title>Large-scale comparative analyses of tick genomes elucidate their genetic diversity and vector capacities.</title>
        <authorList>
            <person name="Jia N."/>
            <person name="Wang J."/>
            <person name="Shi W."/>
            <person name="Du L."/>
            <person name="Sun Y."/>
            <person name="Zhan W."/>
            <person name="Jiang J."/>
            <person name="Wang Q."/>
            <person name="Zhang B."/>
            <person name="Ji P."/>
            <person name="Sakyi L.B."/>
            <person name="Cui X."/>
            <person name="Yuan T."/>
            <person name="Jiang B."/>
            <person name="Yang W."/>
            <person name="Lam T.T.-Y."/>
            <person name="Chang Q."/>
            <person name="Ding S."/>
            <person name="Wang X."/>
            <person name="Zhu J."/>
            <person name="Ruan X."/>
            <person name="Zhao L."/>
            <person name="Wei J."/>
            <person name="Que T."/>
            <person name="Du C."/>
            <person name="Cheng J."/>
            <person name="Dai P."/>
            <person name="Han X."/>
            <person name="Huang E."/>
            <person name="Gao Y."/>
            <person name="Liu J."/>
            <person name="Shao H."/>
            <person name="Ye R."/>
            <person name="Li L."/>
            <person name="Wei W."/>
            <person name="Wang X."/>
            <person name="Wang C."/>
            <person name="Yang T."/>
            <person name="Huo Q."/>
            <person name="Li W."/>
            <person name="Guo W."/>
            <person name="Chen H."/>
            <person name="Zhou L."/>
            <person name="Ni X."/>
            <person name="Tian J."/>
            <person name="Zhou Y."/>
            <person name="Sheng Y."/>
            <person name="Liu T."/>
            <person name="Pan Y."/>
            <person name="Xia L."/>
            <person name="Li J."/>
            <person name="Zhao F."/>
            <person name="Cao W."/>
        </authorList>
    </citation>
    <scope>NUCLEOTIDE SEQUENCE</scope>
    <source>
        <strain evidence="1">Hyas-2018</strain>
    </source>
</reference>
<protein>
    <submittedName>
        <fullName evidence="1">Uncharacterized protein</fullName>
    </submittedName>
</protein>
<keyword evidence="2" id="KW-1185">Reference proteome</keyword>
<evidence type="ECO:0000313" key="1">
    <source>
        <dbReference type="EMBL" id="KAH6931745.1"/>
    </source>
</evidence>